<dbReference type="InterPro" id="IPR052036">
    <property type="entry name" value="Hydrolase/PRTase-associated"/>
</dbReference>
<dbReference type="CDD" id="cd14728">
    <property type="entry name" value="Ere-like"/>
    <property type="match status" value="1"/>
</dbReference>
<dbReference type="EMBL" id="JAABOO010000001">
    <property type="protein sequence ID" value="NER12417.1"/>
    <property type="molecule type" value="Genomic_DNA"/>
</dbReference>
<keyword evidence="1" id="KW-0732">Signal</keyword>
<dbReference type="Gene3D" id="3.30.1870.10">
    <property type="entry name" value="EreA-like, domain 2"/>
    <property type="match status" value="1"/>
</dbReference>
<dbReference type="InterPro" id="IPR007815">
    <property type="entry name" value="Emycin_Estase"/>
</dbReference>
<organism evidence="2 3">
    <name type="scientific">Leptobacterium flavescens</name>
    <dbReference type="NCBI Taxonomy" id="472055"/>
    <lineage>
        <taxon>Bacteria</taxon>
        <taxon>Pseudomonadati</taxon>
        <taxon>Bacteroidota</taxon>
        <taxon>Flavobacteriia</taxon>
        <taxon>Flavobacteriales</taxon>
        <taxon>Flavobacteriaceae</taxon>
        <taxon>Leptobacterium</taxon>
    </lineage>
</organism>
<dbReference type="Proteomes" id="UP000468581">
    <property type="component" value="Unassembled WGS sequence"/>
</dbReference>
<evidence type="ECO:0008006" key="4">
    <source>
        <dbReference type="Google" id="ProtNLM"/>
    </source>
</evidence>
<dbReference type="Gene3D" id="1.20.1440.30">
    <property type="entry name" value="Biosynthetic Protein domain"/>
    <property type="match status" value="1"/>
</dbReference>
<protein>
    <recommendedName>
        <fullName evidence="4">Erythromycin esterase family protein</fullName>
    </recommendedName>
</protein>
<gene>
    <name evidence="2" type="ORF">GWK08_03110</name>
</gene>
<name>A0A6P0UHD7_9FLAO</name>
<comment type="caution">
    <text evidence="2">The sequence shown here is derived from an EMBL/GenBank/DDBJ whole genome shotgun (WGS) entry which is preliminary data.</text>
</comment>
<dbReference type="Pfam" id="PF05139">
    <property type="entry name" value="Erythro_esteras"/>
    <property type="match status" value="1"/>
</dbReference>
<dbReference type="AlphaFoldDB" id="A0A6P0UHD7"/>
<evidence type="ECO:0000313" key="2">
    <source>
        <dbReference type="EMBL" id="NER12417.1"/>
    </source>
</evidence>
<keyword evidence="3" id="KW-1185">Reference proteome</keyword>
<accession>A0A6P0UHD7</accession>
<evidence type="ECO:0000313" key="3">
    <source>
        <dbReference type="Proteomes" id="UP000468581"/>
    </source>
</evidence>
<dbReference type="GO" id="GO:0046677">
    <property type="term" value="P:response to antibiotic"/>
    <property type="evidence" value="ECO:0007669"/>
    <property type="project" value="InterPro"/>
</dbReference>
<feature type="signal peptide" evidence="1">
    <location>
        <begin position="1"/>
        <end position="18"/>
    </location>
</feature>
<dbReference type="PANTHER" id="PTHR31299:SF0">
    <property type="entry name" value="ESTERASE, PUTATIVE (AFU_ORTHOLOGUE AFUA_1G05850)-RELATED"/>
    <property type="match status" value="1"/>
</dbReference>
<reference evidence="2 3" key="1">
    <citation type="submission" date="2020-01" db="EMBL/GenBank/DDBJ databases">
        <title>Leptobacterium flavescens.</title>
        <authorList>
            <person name="Wang G."/>
        </authorList>
    </citation>
    <scope>NUCLEOTIDE SEQUENCE [LARGE SCALE GENOMIC DNA]</scope>
    <source>
        <strain evidence="2 3">KCTC 22160</strain>
    </source>
</reference>
<dbReference type="SUPFAM" id="SSF159501">
    <property type="entry name" value="EreA/ChaN-like"/>
    <property type="match status" value="1"/>
</dbReference>
<evidence type="ECO:0000256" key="1">
    <source>
        <dbReference type="SAM" id="SignalP"/>
    </source>
</evidence>
<proteinExistence type="predicted"/>
<dbReference type="Gene3D" id="3.40.1660.10">
    <property type="entry name" value="EreA-like (biosynthetic domain)"/>
    <property type="match status" value="1"/>
</dbReference>
<dbReference type="RefSeq" id="WP_163605442.1">
    <property type="nucleotide sequence ID" value="NZ_JAABOO010000001.1"/>
</dbReference>
<sequence length="410" mass="47478">MRLKLNLILLLFSTLTSAQKLSEEQRKFINDASALIDSDSNFENSKWDLLLEKVKDKRIVSIGEFNHGSREVFDLRYSLIQKLHKKLGFDVILFESGLGELIAPNLQKDHLNSRHITSRLMGPWITREFDLLMQYVKAENLEIAGFDVQRTGKGFEEALSVFLLKNLENTDRFLNLENRYGKAASLLRNRKTTYDDIKGEVSALRSDYNDLYNILGNGTENSKEAKLIRKTLMNRIAFLDYMLQFKSDGDWSKRWAARDTQMYENINWLLKNIYPGKKVIIVAHNFHISKFNQVELVMGELLKDEFKDEIYAIGVFAGSGVSADNFRREETLSPPDSDRLDIKHIIQSLSGFAHYLPVPEQAYSGSEWLFEDIIVNDTFINLYKKNTMNLSKKFDALILLQKVSLPEYRF</sequence>
<feature type="chain" id="PRO_5027011941" description="Erythromycin esterase family protein" evidence="1">
    <location>
        <begin position="19"/>
        <end position="410"/>
    </location>
</feature>
<dbReference type="PANTHER" id="PTHR31299">
    <property type="entry name" value="ESTERASE, PUTATIVE (AFU_ORTHOLOGUE AFUA_1G05850)-RELATED"/>
    <property type="match status" value="1"/>
</dbReference>